<evidence type="ECO:0000256" key="4">
    <source>
        <dbReference type="ARBA" id="ARBA00023002"/>
    </source>
</evidence>
<dbReference type="NCBIfam" id="TIGR03026">
    <property type="entry name" value="NDP-sugDHase"/>
    <property type="match status" value="1"/>
</dbReference>
<accession>A0ABX3ET09</accession>
<evidence type="ECO:0000313" key="9">
    <source>
        <dbReference type="EMBL" id="OKP91076.1"/>
    </source>
</evidence>
<comment type="caution">
    <text evidence="9">The sequence shown here is derived from an EMBL/GenBank/DDBJ whole genome shotgun (WGS) entry which is preliminary data.</text>
</comment>
<evidence type="ECO:0000256" key="7">
    <source>
        <dbReference type="PIRNR" id="PIRNR000124"/>
    </source>
</evidence>
<keyword evidence="4 7" id="KW-0560">Oxidoreductase</keyword>
<comment type="catalytic activity">
    <reaction evidence="6 7">
        <text>UDP-alpha-D-glucose + 2 NAD(+) + H2O = UDP-alpha-D-glucuronate + 2 NADH + 3 H(+)</text>
        <dbReference type="Rhea" id="RHEA:23596"/>
        <dbReference type="ChEBI" id="CHEBI:15377"/>
        <dbReference type="ChEBI" id="CHEBI:15378"/>
        <dbReference type="ChEBI" id="CHEBI:57540"/>
        <dbReference type="ChEBI" id="CHEBI:57945"/>
        <dbReference type="ChEBI" id="CHEBI:58052"/>
        <dbReference type="ChEBI" id="CHEBI:58885"/>
        <dbReference type="EC" id="1.1.1.22"/>
    </reaction>
</comment>
<dbReference type="SUPFAM" id="SSF51735">
    <property type="entry name" value="NAD(P)-binding Rossmann-fold domains"/>
    <property type="match status" value="1"/>
</dbReference>
<dbReference type="Pfam" id="PF03721">
    <property type="entry name" value="UDPG_MGDP_dh_N"/>
    <property type="match status" value="1"/>
</dbReference>
<dbReference type="Pfam" id="PF03720">
    <property type="entry name" value="UDPG_MGDP_dh_C"/>
    <property type="match status" value="1"/>
</dbReference>
<feature type="domain" description="UDP-glucose/GDP-mannose dehydrogenase C-terminal" evidence="8">
    <location>
        <begin position="313"/>
        <end position="415"/>
    </location>
</feature>
<gene>
    <name evidence="9" type="ORF">A3844_04335</name>
</gene>
<dbReference type="PIRSF" id="PIRSF000124">
    <property type="entry name" value="UDPglc_GDPman_dh"/>
    <property type="match status" value="1"/>
</dbReference>
<organism evidence="9 10">
    <name type="scientific">Paenibacillus helianthi</name>
    <dbReference type="NCBI Taxonomy" id="1349432"/>
    <lineage>
        <taxon>Bacteria</taxon>
        <taxon>Bacillati</taxon>
        <taxon>Bacillota</taxon>
        <taxon>Bacilli</taxon>
        <taxon>Bacillales</taxon>
        <taxon>Paenibacillaceae</taxon>
        <taxon>Paenibacillus</taxon>
    </lineage>
</organism>
<dbReference type="InterPro" id="IPR036291">
    <property type="entry name" value="NAD(P)-bd_dom_sf"/>
</dbReference>
<evidence type="ECO:0000256" key="5">
    <source>
        <dbReference type="ARBA" id="ARBA00023027"/>
    </source>
</evidence>
<keyword evidence="5 7" id="KW-0520">NAD</keyword>
<dbReference type="PANTHER" id="PTHR43750:SF4">
    <property type="entry name" value="UDP-GLUCOSE 6-DEHYDROGENASE YWQF"/>
    <property type="match status" value="1"/>
</dbReference>
<dbReference type="Pfam" id="PF00984">
    <property type="entry name" value="UDPG_MGDP_dh"/>
    <property type="match status" value="1"/>
</dbReference>
<dbReference type="Gene3D" id="3.40.50.720">
    <property type="entry name" value="NAD(P)-binding Rossmann-like Domain"/>
    <property type="match status" value="2"/>
</dbReference>
<comment type="pathway">
    <text evidence="1">Nucleotide-sugar biosynthesis; UDP-alpha-D-glucuronate biosynthesis; UDP-alpha-D-glucuronate from UDP-alpha-D-glucose: step 1/1.</text>
</comment>
<evidence type="ECO:0000256" key="1">
    <source>
        <dbReference type="ARBA" id="ARBA00004701"/>
    </source>
</evidence>
<evidence type="ECO:0000313" key="10">
    <source>
        <dbReference type="Proteomes" id="UP000186058"/>
    </source>
</evidence>
<name>A0ABX3ET09_9BACL</name>
<dbReference type="Proteomes" id="UP000186058">
    <property type="component" value="Unassembled WGS sequence"/>
</dbReference>
<dbReference type="RefSeq" id="WP_074106726.1">
    <property type="nucleotide sequence ID" value="NZ_LVWI01000002.1"/>
</dbReference>
<dbReference type="SMART" id="SM00984">
    <property type="entry name" value="UDPG_MGDP_dh_C"/>
    <property type="match status" value="1"/>
</dbReference>
<protein>
    <recommendedName>
        <fullName evidence="3 7">UDP-glucose 6-dehydrogenase</fullName>
        <ecNumber evidence="3 7">1.1.1.22</ecNumber>
    </recommendedName>
</protein>
<dbReference type="SUPFAM" id="SSF52413">
    <property type="entry name" value="UDP-glucose/GDP-mannose dehydrogenase C-terminal domain"/>
    <property type="match status" value="1"/>
</dbReference>
<dbReference type="InterPro" id="IPR017476">
    <property type="entry name" value="UDP-Glc/GDP-Man"/>
</dbReference>
<dbReference type="PIRSF" id="PIRSF500134">
    <property type="entry name" value="UDPglc_DH_bac"/>
    <property type="match status" value="1"/>
</dbReference>
<proteinExistence type="inferred from homology"/>
<evidence type="ECO:0000256" key="2">
    <source>
        <dbReference type="ARBA" id="ARBA00006601"/>
    </source>
</evidence>
<evidence type="ECO:0000256" key="6">
    <source>
        <dbReference type="ARBA" id="ARBA00047473"/>
    </source>
</evidence>
<reference evidence="9 10" key="1">
    <citation type="submission" date="2016-03" db="EMBL/GenBank/DDBJ databases">
        <authorList>
            <person name="Sant'Anna F.H."/>
            <person name="Ambrosini A."/>
            <person name="Souza R."/>
            <person name="Bach E."/>
            <person name="Fernandes G."/>
            <person name="Balsanelli E."/>
            <person name="Baura V.A."/>
            <person name="Souza E.M."/>
            <person name="Passaglia L."/>
        </authorList>
    </citation>
    <scope>NUCLEOTIDE SEQUENCE [LARGE SCALE GENOMIC DNA]</scope>
    <source>
        <strain evidence="9 10">P26E</strain>
    </source>
</reference>
<comment type="similarity">
    <text evidence="2 7">Belongs to the UDP-glucose/GDP-mannose dehydrogenase family.</text>
</comment>
<dbReference type="InterPro" id="IPR014027">
    <property type="entry name" value="UDP-Glc/GDP-Man_DH_C"/>
</dbReference>
<dbReference type="Gene3D" id="1.20.5.100">
    <property type="entry name" value="Cytochrome c1, transmembrane anchor, C-terminal"/>
    <property type="match status" value="1"/>
</dbReference>
<dbReference type="InterPro" id="IPR001732">
    <property type="entry name" value="UDP-Glc/GDP-Man_DH_N"/>
</dbReference>
<dbReference type="SUPFAM" id="SSF48179">
    <property type="entry name" value="6-phosphogluconate dehydrogenase C-terminal domain-like"/>
    <property type="match status" value="1"/>
</dbReference>
<dbReference type="EMBL" id="LVWI01000002">
    <property type="protein sequence ID" value="OKP91076.1"/>
    <property type="molecule type" value="Genomic_DNA"/>
</dbReference>
<dbReference type="PANTHER" id="PTHR43750">
    <property type="entry name" value="UDP-GLUCOSE 6-DEHYDROGENASE TUAD"/>
    <property type="match status" value="1"/>
</dbReference>
<evidence type="ECO:0000256" key="3">
    <source>
        <dbReference type="ARBA" id="ARBA00012954"/>
    </source>
</evidence>
<dbReference type="InterPro" id="IPR028357">
    <property type="entry name" value="UDPglc_DH_bac"/>
</dbReference>
<dbReference type="InterPro" id="IPR014026">
    <property type="entry name" value="UDP-Glc/GDP-Man_DH_dimer"/>
</dbReference>
<sequence>MKISILGIGYVGLVTGVALSEVGHTVTCIDCDLEKINQLNRGISTIYEPGVPELLIKNMNQGRLYFTCDIREGLADNEIVYIAVGTPENNDGSANLQYVEQAARDIGANISRDTIIVTKSTVPIGTNARIKALINEHLVNRCTIEVVSNPEFLREGSALYDAFHADRIIIGAESEAAAEIVENINKPFKTTIFKTDLLSSELIKYASNAFLATKISYINEISNICELIGANVEDVSVGMGLDQRINSQFLKAGIGYGGSCFPKDIKALVHMTNSLNYQFELLESVMNVNCSRQQILLNKVKRRIGNLNKKKIALLGLAFKPNTDDMREAPSIMIAEILVAEGAVVTAYDPVAKENAEGVISRLVNYSDSVIEALTGADAALILTEWDEFKSLDLRILNEHMNEGILFDGRNCFSLEQADAANIEYHSIGRKSVIQDPVLS</sequence>
<dbReference type="EC" id="1.1.1.22" evidence="3 7"/>
<dbReference type="InterPro" id="IPR008927">
    <property type="entry name" value="6-PGluconate_DH-like_C_sf"/>
</dbReference>
<evidence type="ECO:0000259" key="8">
    <source>
        <dbReference type="SMART" id="SM00984"/>
    </source>
</evidence>
<dbReference type="InterPro" id="IPR036220">
    <property type="entry name" value="UDP-Glc/GDP-Man_DH_C_sf"/>
</dbReference>
<keyword evidence="10" id="KW-1185">Reference proteome</keyword>